<dbReference type="RefSeq" id="WP_342686664.1">
    <property type="nucleotide sequence ID" value="NZ_JAZBJM010000001.1"/>
</dbReference>
<keyword evidence="4" id="KW-1185">Reference proteome</keyword>
<evidence type="ECO:0008006" key="5">
    <source>
        <dbReference type="Google" id="ProtNLM"/>
    </source>
</evidence>
<dbReference type="Proteomes" id="UP001390963">
    <property type="component" value="Unassembled WGS sequence"/>
</dbReference>
<name>A0AB35YQA7_9FLAO</name>
<evidence type="ECO:0000313" key="4">
    <source>
        <dbReference type="Proteomes" id="UP001390963"/>
    </source>
</evidence>
<gene>
    <name evidence="2" type="ORF">VZD24_00400</name>
    <name evidence="1" type="ORF">VZD85_02960</name>
</gene>
<reference evidence="1 4" key="1">
    <citation type="submission" date="2024-01" db="EMBL/GenBank/DDBJ databases">
        <title>Aequorivita flavus sp. nov., isolated from deep-sea sediment.</title>
        <authorList>
            <person name="Chen X."/>
        </authorList>
    </citation>
    <scope>NUCLEOTIDE SEQUENCE</scope>
    <source>
        <strain evidence="1">MCCC 1A16923</strain>
        <strain evidence="2 4">MCCC 1A16935</strain>
    </source>
</reference>
<protein>
    <recommendedName>
        <fullName evidence="5">Lipoprotein</fullName>
    </recommendedName>
</protein>
<sequence length="147" mass="16314">MWKYLVILTLLITFSSCGSKKSAVKTSEDSKEIVLGKSETVSYKSLGNGVASIAIHLFENNTFKFNFKSIPQPGTDEKPIRISEKGTYTSDGSWKTLHFKNPKFSLAAIFDAQYSATSDFKVIDEESVKINTSKNALSIWGVVCEKQ</sequence>
<evidence type="ECO:0000313" key="3">
    <source>
        <dbReference type="Proteomes" id="UP001388259"/>
    </source>
</evidence>
<dbReference type="AlphaFoldDB" id="A0AB35YQA7"/>
<dbReference type="EMBL" id="JBANCF010000001">
    <property type="protein sequence ID" value="MEM0571960.1"/>
    <property type="molecule type" value="Genomic_DNA"/>
</dbReference>
<dbReference type="Proteomes" id="UP001388259">
    <property type="component" value="Unassembled WGS sequence"/>
</dbReference>
<evidence type="ECO:0000313" key="2">
    <source>
        <dbReference type="EMBL" id="MEM0571960.1"/>
    </source>
</evidence>
<organism evidence="1 3">
    <name type="scientific">Aequorivita flava</name>
    <dbReference type="NCBI Taxonomy" id="3114371"/>
    <lineage>
        <taxon>Bacteria</taxon>
        <taxon>Pseudomonadati</taxon>
        <taxon>Bacteroidota</taxon>
        <taxon>Flavobacteriia</taxon>
        <taxon>Flavobacteriales</taxon>
        <taxon>Flavobacteriaceae</taxon>
        <taxon>Aequorivita</taxon>
    </lineage>
</organism>
<accession>A0AB35YQA7</accession>
<comment type="caution">
    <text evidence="1">The sequence shown here is derived from an EMBL/GenBank/DDBJ whole genome shotgun (WGS) entry which is preliminary data.</text>
</comment>
<proteinExistence type="predicted"/>
<evidence type="ECO:0000313" key="1">
    <source>
        <dbReference type="EMBL" id="MEM0517299.1"/>
    </source>
</evidence>
<dbReference type="EMBL" id="JAZBJM010000001">
    <property type="protein sequence ID" value="MEM0517299.1"/>
    <property type="molecule type" value="Genomic_DNA"/>
</dbReference>
<dbReference type="PROSITE" id="PS51257">
    <property type="entry name" value="PROKAR_LIPOPROTEIN"/>
    <property type="match status" value="1"/>
</dbReference>